<evidence type="ECO:0000256" key="1">
    <source>
        <dbReference type="ARBA" id="ARBA00003019"/>
    </source>
</evidence>
<evidence type="ECO:0000256" key="4">
    <source>
        <dbReference type="ARBA" id="ARBA00022448"/>
    </source>
</evidence>
<organism evidence="13 14">
    <name type="scientific">Stachybotrys chlorohalonatus (strain IBT 40285)</name>
    <dbReference type="NCBI Taxonomy" id="1283841"/>
    <lineage>
        <taxon>Eukaryota</taxon>
        <taxon>Fungi</taxon>
        <taxon>Dikarya</taxon>
        <taxon>Ascomycota</taxon>
        <taxon>Pezizomycotina</taxon>
        <taxon>Sordariomycetes</taxon>
        <taxon>Hypocreomycetidae</taxon>
        <taxon>Hypocreales</taxon>
        <taxon>Stachybotryaceae</taxon>
        <taxon>Stachybotrys</taxon>
    </lineage>
</organism>
<dbReference type="PANTHER" id="PTHR23516:SF1">
    <property type="entry name" value="MOLYBDATE-ANION TRANSPORTER"/>
    <property type="match status" value="1"/>
</dbReference>
<feature type="transmembrane region" description="Helical" evidence="12">
    <location>
        <begin position="404"/>
        <end position="423"/>
    </location>
</feature>
<dbReference type="STRING" id="1283841.A0A084Q8F8"/>
<keyword evidence="6 12" id="KW-0812">Transmembrane</keyword>
<name>A0A084Q8F8_STAC4</name>
<dbReference type="OrthoDB" id="263957at2759"/>
<comment type="function">
    <text evidence="1">Mediates high-affinity intracellular uptake of the rare oligo-element molybdenum.</text>
</comment>
<dbReference type="AlphaFoldDB" id="A0A084Q8F8"/>
<feature type="transmembrane region" description="Helical" evidence="12">
    <location>
        <begin position="129"/>
        <end position="146"/>
    </location>
</feature>
<gene>
    <name evidence="13" type="ORF">S40285_08076</name>
</gene>
<keyword evidence="7 12" id="KW-1133">Transmembrane helix</keyword>
<protein>
    <recommendedName>
        <fullName evidence="3">Molybdate-anion transporter</fullName>
    </recommendedName>
    <alternativeName>
        <fullName evidence="10">Major facilitator superfamily domain-containing protein 5</fullName>
    </alternativeName>
    <alternativeName>
        <fullName evidence="11">Molybdate transporter 2 homolog</fullName>
    </alternativeName>
</protein>
<dbReference type="Proteomes" id="UP000028524">
    <property type="component" value="Unassembled WGS sequence"/>
</dbReference>
<proteinExistence type="predicted"/>
<dbReference type="GO" id="GO:0005886">
    <property type="term" value="C:plasma membrane"/>
    <property type="evidence" value="ECO:0007669"/>
    <property type="project" value="UniProtKB-SubCell"/>
</dbReference>
<evidence type="ECO:0000256" key="12">
    <source>
        <dbReference type="SAM" id="Phobius"/>
    </source>
</evidence>
<feature type="transmembrane region" description="Helical" evidence="12">
    <location>
        <begin position="371"/>
        <end position="392"/>
    </location>
</feature>
<dbReference type="SUPFAM" id="SSF103473">
    <property type="entry name" value="MFS general substrate transporter"/>
    <property type="match status" value="1"/>
</dbReference>
<keyword evidence="8" id="KW-0406">Ion transport</keyword>
<reference evidence="13 14" key="1">
    <citation type="journal article" date="2014" name="BMC Genomics">
        <title>Comparative genome sequencing reveals chemotype-specific gene clusters in the toxigenic black mold Stachybotrys.</title>
        <authorList>
            <person name="Semeiks J."/>
            <person name="Borek D."/>
            <person name="Otwinowski Z."/>
            <person name="Grishin N.V."/>
        </authorList>
    </citation>
    <scope>NUCLEOTIDE SEQUENCE [LARGE SCALE GENOMIC DNA]</scope>
    <source>
        <strain evidence="13 14">IBT 40285</strain>
    </source>
</reference>
<dbReference type="InParanoid" id="A0A084Q8F8"/>
<evidence type="ECO:0000313" key="13">
    <source>
        <dbReference type="EMBL" id="KFA60243.1"/>
    </source>
</evidence>
<evidence type="ECO:0000256" key="9">
    <source>
        <dbReference type="ARBA" id="ARBA00023136"/>
    </source>
</evidence>
<sequence length="436" mass="47830">MDFYAVNLVVLIGLLASAAYAQHQRTKTKLIPELERGARQLKVVDEGSEDFHRDTTTPRFFGFCTTFLVGYGLAIAADWLQGGFLYSLYKNTLELPEPTIASLFATGFFCGGISATFVGTFADRFGRKLACLCYCGMYATSCITLLSPYLPILFFGRALGGVSTTLLFTVFETWMVSEYHKQGFGHFDTGLSFVYSTMSILNGFIAATCGVLAQVLVSVTGSELTPFLVENFGASQSAQVFKKPAVKHAPIGKTKLALFDSTQILIQLDMGILSIGFAVTMLEGAMYIMVYSWSQALVSARQHSGTPGAPPFGLIFANFMCALTLGSFLFAYVTRKDNSLLLSSQTVQLTLSLAAAALLLTIITQVEAYRFWAFCVFEFCLGMYFPSIGYLKGRLVREEQRGKVYGLMRVPLNAFVLVALSTIKDGGFQNWRLRGP</sequence>
<accession>A0A084Q8F8</accession>
<keyword evidence="9 12" id="KW-0472">Membrane</keyword>
<evidence type="ECO:0000256" key="2">
    <source>
        <dbReference type="ARBA" id="ARBA00004651"/>
    </source>
</evidence>
<feature type="transmembrane region" description="Helical" evidence="12">
    <location>
        <begin position="346"/>
        <end position="365"/>
    </location>
</feature>
<dbReference type="InterPro" id="IPR036259">
    <property type="entry name" value="MFS_trans_sf"/>
</dbReference>
<evidence type="ECO:0000256" key="7">
    <source>
        <dbReference type="ARBA" id="ARBA00022989"/>
    </source>
</evidence>
<keyword evidence="14" id="KW-1185">Reference proteome</keyword>
<keyword evidence="5" id="KW-1003">Cell membrane</keyword>
<evidence type="ECO:0000256" key="10">
    <source>
        <dbReference type="ARBA" id="ARBA00030646"/>
    </source>
</evidence>
<feature type="transmembrane region" description="Helical" evidence="12">
    <location>
        <begin position="100"/>
        <end position="122"/>
    </location>
</feature>
<comment type="subcellular location">
    <subcellularLocation>
        <location evidence="2">Cell membrane</location>
        <topology evidence="2">Multi-pass membrane protein</topology>
    </subcellularLocation>
</comment>
<dbReference type="GO" id="GO:0006811">
    <property type="term" value="P:monoatomic ion transport"/>
    <property type="evidence" value="ECO:0007669"/>
    <property type="project" value="UniProtKB-KW"/>
</dbReference>
<dbReference type="InterPro" id="IPR008509">
    <property type="entry name" value="MOT2/MFSD5"/>
</dbReference>
<evidence type="ECO:0000256" key="8">
    <source>
        <dbReference type="ARBA" id="ARBA00023065"/>
    </source>
</evidence>
<dbReference type="Gene3D" id="1.20.1250.20">
    <property type="entry name" value="MFS general substrate transporter like domains"/>
    <property type="match status" value="1"/>
</dbReference>
<feature type="transmembrane region" description="Helical" evidence="12">
    <location>
        <begin position="6"/>
        <end position="22"/>
    </location>
</feature>
<feature type="transmembrane region" description="Helical" evidence="12">
    <location>
        <begin position="313"/>
        <end position="334"/>
    </location>
</feature>
<evidence type="ECO:0000313" key="14">
    <source>
        <dbReference type="Proteomes" id="UP000028524"/>
    </source>
</evidence>
<feature type="transmembrane region" description="Helical" evidence="12">
    <location>
        <begin position="60"/>
        <end position="80"/>
    </location>
</feature>
<dbReference type="Pfam" id="PF05631">
    <property type="entry name" value="MFS_5"/>
    <property type="match status" value="1"/>
</dbReference>
<dbReference type="GO" id="GO:0015098">
    <property type="term" value="F:molybdate ion transmembrane transporter activity"/>
    <property type="evidence" value="ECO:0007669"/>
    <property type="project" value="InterPro"/>
</dbReference>
<evidence type="ECO:0000256" key="5">
    <source>
        <dbReference type="ARBA" id="ARBA00022475"/>
    </source>
</evidence>
<dbReference type="EMBL" id="KL660941">
    <property type="protein sequence ID" value="KFA60243.1"/>
    <property type="molecule type" value="Genomic_DNA"/>
</dbReference>
<keyword evidence="4" id="KW-0813">Transport</keyword>
<dbReference type="PANTHER" id="PTHR23516">
    <property type="entry name" value="SAM (S-ADENOSYL METHIONINE) TRANSPORTER"/>
    <property type="match status" value="1"/>
</dbReference>
<dbReference type="HOGENOM" id="CLU_034007_2_0_1"/>
<feature type="transmembrane region" description="Helical" evidence="12">
    <location>
        <begin position="272"/>
        <end position="293"/>
    </location>
</feature>
<evidence type="ECO:0000256" key="6">
    <source>
        <dbReference type="ARBA" id="ARBA00022692"/>
    </source>
</evidence>
<evidence type="ECO:0000256" key="11">
    <source>
        <dbReference type="ARBA" id="ARBA00032555"/>
    </source>
</evidence>
<evidence type="ECO:0000256" key="3">
    <source>
        <dbReference type="ARBA" id="ARBA00021242"/>
    </source>
</evidence>
<dbReference type="OMA" id="CCGWVVL"/>